<evidence type="ECO:0000256" key="6">
    <source>
        <dbReference type="ARBA" id="ARBA00023239"/>
    </source>
</evidence>
<comment type="catalytic activity">
    <reaction evidence="8 9">
        <text>5-[(5-phospho-1-deoxy-D-ribulos-1-ylimino)methylamino]-1-(5-phospho-beta-D-ribosyl)imidazole-4-carboxamide + L-glutamine = D-erythro-1-(imidazol-4-yl)glycerol 3-phosphate + 5-amino-1-(5-phospho-beta-D-ribosyl)imidazole-4-carboxamide + L-glutamate + H(+)</text>
        <dbReference type="Rhea" id="RHEA:24793"/>
        <dbReference type="ChEBI" id="CHEBI:15378"/>
        <dbReference type="ChEBI" id="CHEBI:29985"/>
        <dbReference type="ChEBI" id="CHEBI:58278"/>
        <dbReference type="ChEBI" id="CHEBI:58359"/>
        <dbReference type="ChEBI" id="CHEBI:58475"/>
        <dbReference type="ChEBI" id="CHEBI:58525"/>
        <dbReference type="EC" id="4.3.2.10"/>
    </reaction>
</comment>
<dbReference type="AlphaFoldDB" id="A0AAU7DQ01"/>
<evidence type="ECO:0000256" key="5">
    <source>
        <dbReference type="ARBA" id="ARBA00023102"/>
    </source>
</evidence>
<accession>A0AAU7DQ01</accession>
<feature type="active site" evidence="9">
    <location>
        <position position="130"/>
    </location>
</feature>
<evidence type="ECO:0000256" key="3">
    <source>
        <dbReference type="ARBA" id="ARBA00011152"/>
    </source>
</evidence>
<evidence type="ECO:0000256" key="8">
    <source>
        <dbReference type="ARBA" id="ARBA00047838"/>
    </source>
</evidence>
<comment type="subcellular location">
    <subcellularLocation>
        <location evidence="9">Cytoplasm</location>
    </subcellularLocation>
</comment>
<comment type="function">
    <text evidence="7 9">IGPS catalyzes the conversion of PRFAR and glutamine to IGP, AICAR and glutamate. The HisF subunit catalyzes the cyclization activity that produces IGP and AICAR from PRFAR using the ammonia provided by the HisH subunit.</text>
</comment>
<dbReference type="InterPro" id="IPR050064">
    <property type="entry name" value="IGPS_HisA/HisF"/>
</dbReference>
<dbReference type="InterPro" id="IPR006062">
    <property type="entry name" value="His_biosynth"/>
</dbReference>
<dbReference type="EC" id="4.3.2.10" evidence="9"/>
<proteinExistence type="inferred from homology"/>
<comment type="similarity">
    <text evidence="2 9 10">Belongs to the HisA/HisF family.</text>
</comment>
<evidence type="ECO:0000256" key="2">
    <source>
        <dbReference type="ARBA" id="ARBA00009667"/>
    </source>
</evidence>
<keyword evidence="6 9" id="KW-0456">Lyase</keyword>
<comment type="pathway">
    <text evidence="1 9">Amino-acid biosynthesis; L-histidine biosynthesis; L-histidine from 5-phospho-alpha-D-ribose 1-diphosphate: step 5/9.</text>
</comment>
<evidence type="ECO:0000313" key="11">
    <source>
        <dbReference type="EMBL" id="XBH19123.1"/>
    </source>
</evidence>
<evidence type="ECO:0000256" key="4">
    <source>
        <dbReference type="ARBA" id="ARBA00022605"/>
    </source>
</evidence>
<reference evidence="11" key="1">
    <citation type="submission" date="2023-03" db="EMBL/GenBank/DDBJ databases">
        <title>Edaphobacter sp.</title>
        <authorList>
            <person name="Huber K.J."/>
            <person name="Papendorf J."/>
            <person name="Pilke C."/>
            <person name="Bunk B."/>
            <person name="Sproeer C."/>
            <person name="Pester M."/>
        </authorList>
    </citation>
    <scope>NUCLEOTIDE SEQUENCE</scope>
    <source>
        <strain evidence="11">DSM 110680</strain>
    </source>
</reference>
<evidence type="ECO:0000256" key="1">
    <source>
        <dbReference type="ARBA" id="ARBA00005091"/>
    </source>
</evidence>
<keyword evidence="4 9" id="KW-0028">Amino-acid biosynthesis</keyword>
<dbReference type="NCBIfam" id="TIGR00735">
    <property type="entry name" value="hisF"/>
    <property type="match status" value="1"/>
</dbReference>
<dbReference type="InterPro" id="IPR004651">
    <property type="entry name" value="HisF"/>
</dbReference>
<dbReference type="Gene3D" id="3.20.20.70">
    <property type="entry name" value="Aldolase class I"/>
    <property type="match status" value="1"/>
</dbReference>
<dbReference type="RefSeq" id="WP_348264338.1">
    <property type="nucleotide sequence ID" value="NZ_CP121196.1"/>
</dbReference>
<organism evidence="11">
    <name type="scientific">Telmatobacter sp. DSM 110680</name>
    <dbReference type="NCBI Taxonomy" id="3036704"/>
    <lineage>
        <taxon>Bacteria</taxon>
        <taxon>Pseudomonadati</taxon>
        <taxon>Acidobacteriota</taxon>
        <taxon>Terriglobia</taxon>
        <taxon>Terriglobales</taxon>
        <taxon>Acidobacteriaceae</taxon>
        <taxon>Telmatobacter</taxon>
    </lineage>
</organism>
<sequence>MLTKRIIACLDVHAGRVVKGVQFVDIVDAGDPAALAARHAREGADEIVLLDITATHEGRRTLLETVRRTARELFVPFTVGGGIRSAEEAEMVFEAGADKISINSAALADPLLITRIGLSFGAQAVVVAIDAKRDPEAEDPVRDAQVFLQGGRKLAGRRVVEWALEAEARGAGEILLTSMDADGTRAGFDCELTAAVSEAVNIPVIASGGAGTVAHFADVFGRGKADAALAASIFHFGVSSARSLKQELVAAGIPMRLPC</sequence>
<dbReference type="CDD" id="cd04731">
    <property type="entry name" value="HisF"/>
    <property type="match status" value="1"/>
</dbReference>
<keyword evidence="9" id="KW-0963">Cytoplasm</keyword>
<gene>
    <name evidence="9 11" type="primary">hisF</name>
    <name evidence="11" type="ORF">P8935_07335</name>
</gene>
<dbReference type="SUPFAM" id="SSF51366">
    <property type="entry name" value="Ribulose-phoshate binding barrel"/>
    <property type="match status" value="1"/>
</dbReference>
<name>A0AAU7DQ01_9BACT</name>
<dbReference type="GO" id="GO:0016829">
    <property type="term" value="F:lyase activity"/>
    <property type="evidence" value="ECO:0007669"/>
    <property type="project" value="UniProtKB-KW"/>
</dbReference>
<evidence type="ECO:0000256" key="9">
    <source>
        <dbReference type="HAMAP-Rule" id="MF_01013"/>
    </source>
</evidence>
<comment type="subunit">
    <text evidence="3 9">Heterodimer of HisH and HisF.</text>
</comment>
<dbReference type="HAMAP" id="MF_01013">
    <property type="entry name" value="HisF"/>
    <property type="match status" value="1"/>
</dbReference>
<feature type="active site" evidence="9">
    <location>
        <position position="11"/>
    </location>
</feature>
<evidence type="ECO:0000256" key="7">
    <source>
        <dbReference type="ARBA" id="ARBA00025475"/>
    </source>
</evidence>
<dbReference type="PANTHER" id="PTHR21235:SF2">
    <property type="entry name" value="IMIDAZOLE GLYCEROL PHOSPHATE SYNTHASE HISHF"/>
    <property type="match status" value="1"/>
</dbReference>
<dbReference type="GO" id="GO:0005737">
    <property type="term" value="C:cytoplasm"/>
    <property type="evidence" value="ECO:0007669"/>
    <property type="project" value="UniProtKB-SubCell"/>
</dbReference>
<dbReference type="InterPro" id="IPR011060">
    <property type="entry name" value="RibuloseP-bd_barrel"/>
</dbReference>
<dbReference type="PANTHER" id="PTHR21235">
    <property type="entry name" value="IMIDAZOLE GLYCEROL PHOSPHATE SYNTHASE SUBUNIT HISF/H IGP SYNTHASE SUBUNIT HISF/H"/>
    <property type="match status" value="1"/>
</dbReference>
<evidence type="ECO:0000256" key="10">
    <source>
        <dbReference type="RuleBase" id="RU003657"/>
    </source>
</evidence>
<dbReference type="Pfam" id="PF00977">
    <property type="entry name" value="His_biosynth"/>
    <property type="match status" value="1"/>
</dbReference>
<protein>
    <recommendedName>
        <fullName evidence="9">Imidazole glycerol phosphate synthase subunit HisF</fullName>
        <ecNumber evidence="9">4.3.2.10</ecNumber>
    </recommendedName>
    <alternativeName>
        <fullName evidence="9">IGP synthase cyclase subunit</fullName>
    </alternativeName>
    <alternativeName>
        <fullName evidence="9">IGP synthase subunit HisF</fullName>
    </alternativeName>
    <alternativeName>
        <fullName evidence="9">ImGP synthase subunit HisF</fullName>
        <shortName evidence="9">IGPS subunit HisF</shortName>
    </alternativeName>
</protein>
<dbReference type="GO" id="GO:0000107">
    <property type="term" value="F:imidazoleglycerol-phosphate synthase activity"/>
    <property type="evidence" value="ECO:0007669"/>
    <property type="project" value="UniProtKB-UniRule"/>
</dbReference>
<dbReference type="GO" id="GO:0000105">
    <property type="term" value="P:L-histidine biosynthetic process"/>
    <property type="evidence" value="ECO:0007669"/>
    <property type="project" value="UniProtKB-UniRule"/>
</dbReference>
<keyword evidence="5 9" id="KW-0368">Histidine biosynthesis</keyword>
<dbReference type="InterPro" id="IPR013785">
    <property type="entry name" value="Aldolase_TIM"/>
</dbReference>
<dbReference type="EMBL" id="CP121196">
    <property type="protein sequence ID" value="XBH19123.1"/>
    <property type="molecule type" value="Genomic_DNA"/>
</dbReference>